<dbReference type="InterPro" id="IPR027268">
    <property type="entry name" value="Peptidase_M4/M1_CTD_sf"/>
</dbReference>
<protein>
    <recommendedName>
        <fullName evidence="2">Peptidase M1 membrane alanine aminopeptidase domain-containing protein</fullName>
    </recommendedName>
</protein>
<reference evidence="4" key="1">
    <citation type="submission" date="2016-10" db="EMBL/GenBank/DDBJ databases">
        <authorList>
            <person name="Varghese N."/>
        </authorList>
    </citation>
    <scope>NUCLEOTIDE SEQUENCE [LARGE SCALE GENOMIC DNA]</scope>
    <source>
        <strain evidence="4">HL 19</strain>
    </source>
</reference>
<dbReference type="PANTHER" id="PTHR45726:SF3">
    <property type="entry name" value="LEUKOTRIENE A-4 HYDROLASE"/>
    <property type="match status" value="1"/>
</dbReference>
<feature type="compositionally biased region" description="Gly residues" evidence="1">
    <location>
        <begin position="119"/>
        <end position="129"/>
    </location>
</feature>
<evidence type="ECO:0000313" key="3">
    <source>
        <dbReference type="EMBL" id="SCY14732.1"/>
    </source>
</evidence>
<dbReference type="Gene3D" id="1.10.390.10">
    <property type="entry name" value="Neutral Protease Domain 2"/>
    <property type="match status" value="1"/>
</dbReference>
<dbReference type="InterPro" id="IPR014782">
    <property type="entry name" value="Peptidase_M1_dom"/>
</dbReference>
<feature type="region of interest" description="Disordered" evidence="1">
    <location>
        <begin position="113"/>
        <end position="134"/>
    </location>
</feature>
<dbReference type="PANTHER" id="PTHR45726">
    <property type="entry name" value="LEUKOTRIENE A-4 HYDROLASE"/>
    <property type="match status" value="1"/>
</dbReference>
<dbReference type="RefSeq" id="WP_054966072.1">
    <property type="nucleotide sequence ID" value="NZ_FMUN01000003.1"/>
</dbReference>
<evidence type="ECO:0000256" key="1">
    <source>
        <dbReference type="SAM" id="MobiDB-lite"/>
    </source>
</evidence>
<dbReference type="Proteomes" id="UP000183104">
    <property type="component" value="Unassembled WGS sequence"/>
</dbReference>
<feature type="domain" description="Peptidase M1 membrane alanine aminopeptidase" evidence="2">
    <location>
        <begin position="290"/>
        <end position="431"/>
    </location>
</feature>
<dbReference type="SUPFAM" id="SSF55486">
    <property type="entry name" value="Metalloproteases ('zincins'), catalytic domain"/>
    <property type="match status" value="1"/>
</dbReference>
<evidence type="ECO:0000259" key="2">
    <source>
        <dbReference type="Pfam" id="PF01433"/>
    </source>
</evidence>
<accession>A0A1G5DIW0</accession>
<feature type="compositionally biased region" description="Basic and acidic residues" evidence="1">
    <location>
        <begin position="671"/>
        <end position="681"/>
    </location>
</feature>
<dbReference type="AlphaFoldDB" id="A0A1G5DIW0"/>
<dbReference type="Pfam" id="PF01433">
    <property type="entry name" value="Peptidase_M1"/>
    <property type="match status" value="1"/>
</dbReference>
<proteinExistence type="predicted"/>
<dbReference type="InterPro" id="IPR034015">
    <property type="entry name" value="M1_LTA4H"/>
</dbReference>
<dbReference type="GO" id="GO:0008237">
    <property type="term" value="F:metallopeptidase activity"/>
    <property type="evidence" value="ECO:0007669"/>
    <property type="project" value="InterPro"/>
</dbReference>
<name>A0A1G5DIW0_9GAMM</name>
<feature type="compositionally biased region" description="Polar residues" evidence="1">
    <location>
        <begin position="85"/>
        <end position="97"/>
    </location>
</feature>
<keyword evidence="4" id="KW-1185">Reference proteome</keyword>
<dbReference type="EMBL" id="FMUN01000003">
    <property type="protein sequence ID" value="SCY14732.1"/>
    <property type="molecule type" value="Genomic_DNA"/>
</dbReference>
<evidence type="ECO:0000313" key="4">
    <source>
        <dbReference type="Proteomes" id="UP000183104"/>
    </source>
</evidence>
<organism evidence="3 4">
    <name type="scientific">Thiohalorhabdus denitrificans</name>
    <dbReference type="NCBI Taxonomy" id="381306"/>
    <lineage>
        <taxon>Bacteria</taxon>
        <taxon>Pseudomonadati</taxon>
        <taxon>Pseudomonadota</taxon>
        <taxon>Gammaproteobacteria</taxon>
        <taxon>Thiohalorhabdales</taxon>
        <taxon>Thiohalorhabdaceae</taxon>
        <taxon>Thiohalorhabdus</taxon>
    </lineage>
</organism>
<dbReference type="GO" id="GO:0008270">
    <property type="term" value="F:zinc ion binding"/>
    <property type="evidence" value="ECO:0007669"/>
    <property type="project" value="InterPro"/>
</dbReference>
<feature type="region of interest" description="Disordered" evidence="1">
    <location>
        <begin position="659"/>
        <end position="681"/>
    </location>
</feature>
<feature type="region of interest" description="Disordered" evidence="1">
    <location>
        <begin position="75"/>
        <end position="99"/>
    </location>
</feature>
<gene>
    <name evidence="3" type="ORF">SAMN05661077_1350</name>
</gene>
<dbReference type="OrthoDB" id="9762302at2"/>
<sequence>MTPAGRGAWRTGLVLVCALGSPPVLGDTDSTHDHRIQLEVQPDTHRVRGVDRFRWSGSGPLAFRLHPDLEVESVTVNGSPHEGSRTSGESARWQSSRALEPGRHAVEVRYSGTLPGEARPGGGGQGPGFGPRVTPEGVYLGGGFWYPRTGQDLHTYRLTVTAPRELRLTAPGHRTDETTEGDTRTVRFRMGQPAEGAVLVGGPHRFRRDTTEDGIAVATSLPPDLEELADPFLAATAGHLQRFQERYGPYPHTGFTVVSSPWPAGFGFPGIAYLGRRILPMGFIREQSLPHEILHSWWGNGVYVDPASGNWAEGLTTYGADYRLRARDSKEAARELRLRWLQDYASYHRGEPAPALRDFQARVDQASRTRGYNKAAFLWIMLRDRLGDAPFDAALRRFLRQHKYQRASWADLQRAFEQAGEQDLDAFFRAWLDRPGAPRPRIAGLRSEGGELELTLAQEEPPYPLRLPVHIHRADGTVRKETVSLTRAEQSFRWTVPGPAVTRVAVDPDYRVFRSLSASEVPPRLSAVMASEGGGLRLPAQSRGKEWEAALSALARALWPEDSRVEDGEKGGASIRVVPPGELPAAWEAVDGRRPLPDFPAEATTMVLVGREDPQASPTLLIAADSPGDLKALARALSHYGSYGWLAFRNGRNVAKGRWPVPDKPLTRTLDGAKDSSGDPG</sequence>